<feature type="transmembrane region" description="Helical" evidence="6">
    <location>
        <begin position="99"/>
        <end position="121"/>
    </location>
</feature>
<dbReference type="PANTHER" id="PTHR10010">
    <property type="entry name" value="SOLUTE CARRIER FAMILY 34 SODIUM PHOSPHATE , MEMBER 2-RELATED"/>
    <property type="match status" value="1"/>
</dbReference>
<keyword evidence="4 6" id="KW-1133">Transmembrane helix</keyword>
<evidence type="ECO:0000256" key="3">
    <source>
        <dbReference type="ARBA" id="ARBA00022692"/>
    </source>
</evidence>
<keyword evidence="5 6" id="KW-0472">Membrane</keyword>
<dbReference type="Pfam" id="PF02690">
    <property type="entry name" value="Na_Pi_cotrans"/>
    <property type="match status" value="2"/>
</dbReference>
<sequence length="306" mass="32716">MGQILVFLLLIGIFIFGMTLLRKALFHLSGESTKRWLTAFTSNPLKGFFIGIVITAIMQSSSAVMVITIGLVAAGLLTFPQSIGIILGTNIGTTITTELITFNIESFLIPIALTGCVLAFMKYKQLQSIGIGLLGISSVFAAMRGFEYLAISIKETPWINEVLLTLDGSHFYAVLAGVIITAIIQSSTAATGMIMGLLTAGAMNLDTGIAIMLGANIGTCADALLAAIGAGREAKLTAYAHIWLNFIGVALFFPFINILGEIGMHAANQIDVQLAHVSVLFNVITSLFVLPFAHRFSSFIIKLHDR</sequence>
<gene>
    <name evidence="7" type="ORF">J2S17_001374</name>
</gene>
<evidence type="ECO:0000256" key="6">
    <source>
        <dbReference type="SAM" id="Phobius"/>
    </source>
</evidence>
<feature type="transmembrane region" description="Helical" evidence="6">
    <location>
        <begin position="47"/>
        <end position="79"/>
    </location>
</feature>
<accession>A0ABU0AE31</accession>
<keyword evidence="8" id="KW-1185">Reference proteome</keyword>
<organism evidence="7 8">
    <name type="scientific">Cytobacillus purgationiresistens</name>
    <dbReference type="NCBI Taxonomy" id="863449"/>
    <lineage>
        <taxon>Bacteria</taxon>
        <taxon>Bacillati</taxon>
        <taxon>Bacillota</taxon>
        <taxon>Bacilli</taxon>
        <taxon>Bacillales</taxon>
        <taxon>Bacillaceae</taxon>
        <taxon>Cytobacillus</taxon>
    </lineage>
</organism>
<name>A0ABU0AE31_9BACI</name>
<evidence type="ECO:0000256" key="5">
    <source>
        <dbReference type="ARBA" id="ARBA00023136"/>
    </source>
</evidence>
<dbReference type="InterPro" id="IPR003841">
    <property type="entry name" value="Na/Pi_transpt"/>
</dbReference>
<comment type="subcellular location">
    <subcellularLocation>
        <location evidence="1">Cell membrane</location>
        <topology evidence="1">Multi-pass membrane protein</topology>
    </subcellularLocation>
</comment>
<dbReference type="EMBL" id="JAUSUB010000004">
    <property type="protein sequence ID" value="MDQ0269503.1"/>
    <property type="molecule type" value="Genomic_DNA"/>
</dbReference>
<protein>
    <submittedName>
        <fullName evidence="7">Phosphate:Na+ symporter</fullName>
    </submittedName>
</protein>
<evidence type="ECO:0000256" key="4">
    <source>
        <dbReference type="ARBA" id="ARBA00022989"/>
    </source>
</evidence>
<feature type="transmembrane region" description="Helical" evidence="6">
    <location>
        <begin position="6"/>
        <end position="26"/>
    </location>
</feature>
<dbReference type="PANTHER" id="PTHR10010:SF46">
    <property type="entry name" value="SODIUM-DEPENDENT PHOSPHATE TRANSPORT PROTEIN 2B"/>
    <property type="match status" value="1"/>
</dbReference>
<feature type="transmembrane region" description="Helical" evidence="6">
    <location>
        <begin position="242"/>
        <end position="260"/>
    </location>
</feature>
<evidence type="ECO:0000313" key="8">
    <source>
        <dbReference type="Proteomes" id="UP001238088"/>
    </source>
</evidence>
<feature type="transmembrane region" description="Helical" evidence="6">
    <location>
        <begin position="171"/>
        <end position="198"/>
    </location>
</feature>
<dbReference type="NCBIfam" id="TIGR00704">
    <property type="entry name" value="NaPi_cotrn_rel"/>
    <property type="match status" value="1"/>
</dbReference>
<keyword evidence="2" id="KW-1003">Cell membrane</keyword>
<dbReference type="Proteomes" id="UP001238088">
    <property type="component" value="Unassembled WGS sequence"/>
</dbReference>
<dbReference type="NCBIfam" id="NF037997">
    <property type="entry name" value="Na_Pi_symport"/>
    <property type="match status" value="1"/>
</dbReference>
<evidence type="ECO:0000256" key="2">
    <source>
        <dbReference type="ARBA" id="ARBA00022475"/>
    </source>
</evidence>
<proteinExistence type="predicted"/>
<feature type="transmembrane region" description="Helical" evidence="6">
    <location>
        <begin position="210"/>
        <end position="230"/>
    </location>
</feature>
<reference evidence="7 8" key="1">
    <citation type="submission" date="2023-07" db="EMBL/GenBank/DDBJ databases">
        <title>Genomic Encyclopedia of Type Strains, Phase IV (KMG-IV): sequencing the most valuable type-strain genomes for metagenomic binning, comparative biology and taxonomic classification.</title>
        <authorList>
            <person name="Goeker M."/>
        </authorList>
    </citation>
    <scope>NUCLEOTIDE SEQUENCE [LARGE SCALE GENOMIC DNA]</scope>
    <source>
        <strain evidence="7 8">DSM 23494</strain>
    </source>
</reference>
<evidence type="ECO:0000313" key="7">
    <source>
        <dbReference type="EMBL" id="MDQ0269503.1"/>
    </source>
</evidence>
<feature type="transmembrane region" description="Helical" evidence="6">
    <location>
        <begin position="272"/>
        <end position="293"/>
    </location>
</feature>
<comment type="caution">
    <text evidence="7">The sequence shown here is derived from an EMBL/GenBank/DDBJ whole genome shotgun (WGS) entry which is preliminary data.</text>
</comment>
<dbReference type="RefSeq" id="WP_307473111.1">
    <property type="nucleotide sequence ID" value="NZ_JAUSUB010000004.1"/>
</dbReference>
<evidence type="ECO:0000256" key="1">
    <source>
        <dbReference type="ARBA" id="ARBA00004651"/>
    </source>
</evidence>
<feature type="transmembrane region" description="Helical" evidence="6">
    <location>
        <begin position="128"/>
        <end position="151"/>
    </location>
</feature>
<dbReference type="InterPro" id="IPR004633">
    <property type="entry name" value="NaPi_cotrn-rel/YqeW-like"/>
</dbReference>
<keyword evidence="3 6" id="KW-0812">Transmembrane</keyword>